<evidence type="ECO:0000259" key="2">
    <source>
        <dbReference type="Pfam" id="PF07885"/>
    </source>
</evidence>
<reference evidence="3 4" key="1">
    <citation type="submission" date="2018-03" db="EMBL/GenBank/DDBJ databases">
        <authorList>
            <person name="Keele B.F."/>
        </authorList>
    </citation>
    <scope>NUCLEOTIDE SEQUENCE [LARGE SCALE GENOMIC DNA]</scope>
    <source>
        <strain evidence="3 4">CECT 8626</strain>
    </source>
</reference>
<dbReference type="AlphaFoldDB" id="A0A2R8B2H0"/>
<sequence length="145" mass="16152">MFVQILLGTILILLSILVSGLAFWALEVLFVRTRPWLLREPHRPKLTLVLSISVMWVLAMVTAGVWIWAVALRALGIFVTMEASVYFSLVAFTTLGFGDILLPQDWRLLGGMAAANGLLSMGLLTAMLVEVLRQIRMGQIERKGR</sequence>
<dbReference type="EMBL" id="OMOQ01000001">
    <property type="protein sequence ID" value="SPH16740.1"/>
    <property type="molecule type" value="Genomic_DNA"/>
</dbReference>
<keyword evidence="4" id="KW-1185">Reference proteome</keyword>
<protein>
    <recommendedName>
        <fullName evidence="2">Potassium channel domain-containing protein</fullName>
    </recommendedName>
</protein>
<evidence type="ECO:0000256" key="1">
    <source>
        <dbReference type="SAM" id="Phobius"/>
    </source>
</evidence>
<evidence type="ECO:0000313" key="4">
    <source>
        <dbReference type="Proteomes" id="UP000244924"/>
    </source>
</evidence>
<feature type="transmembrane region" description="Helical" evidence="1">
    <location>
        <begin position="108"/>
        <end position="132"/>
    </location>
</feature>
<dbReference type="InterPro" id="IPR013099">
    <property type="entry name" value="K_chnl_dom"/>
</dbReference>
<feature type="transmembrane region" description="Helical" evidence="1">
    <location>
        <begin position="46"/>
        <end position="71"/>
    </location>
</feature>
<dbReference type="Pfam" id="PF07885">
    <property type="entry name" value="Ion_trans_2"/>
    <property type="match status" value="1"/>
</dbReference>
<dbReference type="Proteomes" id="UP000244924">
    <property type="component" value="Unassembled WGS sequence"/>
</dbReference>
<dbReference type="Gene3D" id="1.10.287.70">
    <property type="match status" value="1"/>
</dbReference>
<feature type="transmembrane region" description="Helical" evidence="1">
    <location>
        <begin position="83"/>
        <end position="102"/>
    </location>
</feature>
<keyword evidence="1" id="KW-0472">Membrane</keyword>
<dbReference type="RefSeq" id="WP_108851254.1">
    <property type="nucleotide sequence ID" value="NZ_OMOQ01000001.1"/>
</dbReference>
<accession>A0A2R8B2H0</accession>
<organism evidence="3 4">
    <name type="scientific">Albidovulum aquaemixtae</name>
    <dbReference type="NCBI Taxonomy" id="1542388"/>
    <lineage>
        <taxon>Bacteria</taxon>
        <taxon>Pseudomonadati</taxon>
        <taxon>Pseudomonadota</taxon>
        <taxon>Alphaproteobacteria</taxon>
        <taxon>Rhodobacterales</taxon>
        <taxon>Paracoccaceae</taxon>
        <taxon>Albidovulum</taxon>
    </lineage>
</organism>
<keyword evidence="1" id="KW-1133">Transmembrane helix</keyword>
<feature type="domain" description="Potassium channel" evidence="2">
    <location>
        <begin position="63"/>
        <end position="133"/>
    </location>
</feature>
<evidence type="ECO:0000313" key="3">
    <source>
        <dbReference type="EMBL" id="SPH16740.1"/>
    </source>
</evidence>
<dbReference type="OrthoDB" id="2974133at2"/>
<name>A0A2R8B2H0_9RHOB</name>
<feature type="transmembrane region" description="Helical" evidence="1">
    <location>
        <begin position="5"/>
        <end position="26"/>
    </location>
</feature>
<dbReference type="SUPFAM" id="SSF81324">
    <property type="entry name" value="Voltage-gated potassium channels"/>
    <property type="match status" value="1"/>
</dbReference>
<keyword evidence="1" id="KW-0812">Transmembrane</keyword>
<gene>
    <name evidence="3" type="ORF">DEA8626_00251</name>
</gene>
<proteinExistence type="predicted"/>